<dbReference type="EMBL" id="JFHR01000003">
    <property type="protein sequence ID" value="KEQ55122.1"/>
    <property type="molecule type" value="Genomic_DNA"/>
</dbReference>
<organism evidence="1 2">
    <name type="scientific">Sphingobium chlorophenolicum</name>
    <dbReference type="NCBI Taxonomy" id="46429"/>
    <lineage>
        <taxon>Bacteria</taxon>
        <taxon>Pseudomonadati</taxon>
        <taxon>Pseudomonadota</taxon>
        <taxon>Alphaproteobacteria</taxon>
        <taxon>Sphingomonadales</taxon>
        <taxon>Sphingomonadaceae</taxon>
        <taxon>Sphingobium</taxon>
    </lineage>
</organism>
<accession>A0A081RIU9</accession>
<dbReference type="Proteomes" id="UP000028411">
    <property type="component" value="Unassembled WGS sequence"/>
</dbReference>
<evidence type="ECO:0000313" key="2">
    <source>
        <dbReference type="Proteomes" id="UP000028411"/>
    </source>
</evidence>
<sequence length="104" mass="11318">MSRHQFPGIEPGTSVSIGWDRPLGTFFVQVLRPHPHLTGEDETVAWHGAHPGELTTAAAAVTIASRWADLPADLAITLETDRLMTLGQSDGEAQIAIKRRFFGD</sequence>
<dbReference type="PATRIC" id="fig|46429.4.peg.654"/>
<gene>
    <name evidence="1" type="ORF">BV95_00671</name>
</gene>
<protein>
    <submittedName>
        <fullName evidence="1">Uncharacterized protein</fullName>
    </submittedName>
</protein>
<reference evidence="1 2" key="1">
    <citation type="submission" date="2014-02" db="EMBL/GenBank/DDBJ databases">
        <title>Whole genome sequence of Sphingobium chlorophenolicum NBRC 16172.</title>
        <authorList>
            <person name="Gan H.M."/>
            <person name="Gan H.Y."/>
            <person name="Chew T.H."/>
            <person name="Savka M.A."/>
        </authorList>
    </citation>
    <scope>NUCLEOTIDE SEQUENCE [LARGE SCALE GENOMIC DNA]</scope>
    <source>
        <strain evidence="1 2">NBRC 16172</strain>
    </source>
</reference>
<name>A0A081RIU9_SPHCR</name>
<comment type="caution">
    <text evidence="1">The sequence shown here is derived from an EMBL/GenBank/DDBJ whole genome shotgun (WGS) entry which is preliminary data.</text>
</comment>
<dbReference type="AlphaFoldDB" id="A0A081RIU9"/>
<dbReference type="OrthoDB" id="3698953at2"/>
<evidence type="ECO:0000313" key="1">
    <source>
        <dbReference type="EMBL" id="KEQ55122.1"/>
    </source>
</evidence>
<dbReference type="eggNOG" id="ENOG5030MK7">
    <property type="taxonomic scope" value="Bacteria"/>
</dbReference>
<proteinExistence type="predicted"/>
<dbReference type="RefSeq" id="WP_010409090.1">
    <property type="nucleotide sequence ID" value="NZ_JFHR01000003.1"/>
</dbReference>